<keyword evidence="7" id="KW-0517">Myogenesis</keyword>
<dbReference type="SMART" id="SM00028">
    <property type="entry name" value="TPR"/>
    <property type="match status" value="4"/>
</dbReference>
<organism evidence="14">
    <name type="scientific">Scylla olivacea</name>
    <name type="common">Orange mud crab</name>
    <name type="synonym">Cancer olivacea</name>
    <dbReference type="NCBI Taxonomy" id="85551"/>
    <lineage>
        <taxon>Eukaryota</taxon>
        <taxon>Metazoa</taxon>
        <taxon>Ecdysozoa</taxon>
        <taxon>Arthropoda</taxon>
        <taxon>Crustacea</taxon>
        <taxon>Multicrustacea</taxon>
        <taxon>Malacostraca</taxon>
        <taxon>Eumalacostraca</taxon>
        <taxon>Eucarida</taxon>
        <taxon>Decapoda</taxon>
        <taxon>Pleocyemata</taxon>
        <taxon>Brachyura</taxon>
        <taxon>Eubrachyura</taxon>
        <taxon>Portunoidea</taxon>
        <taxon>Portunidae</taxon>
        <taxon>Portuninae</taxon>
        <taxon>Scylla</taxon>
    </lineage>
</organism>
<keyword evidence="6" id="KW-0963">Cytoplasm</keyword>
<dbReference type="InterPro" id="IPR011989">
    <property type="entry name" value="ARM-like"/>
</dbReference>
<keyword evidence="8" id="KW-0221">Differentiation</keyword>
<dbReference type="InterPro" id="IPR019734">
    <property type="entry name" value="TPR_rpt"/>
</dbReference>
<evidence type="ECO:0000256" key="9">
    <source>
        <dbReference type="ARBA" id="ARBA00022803"/>
    </source>
</evidence>
<dbReference type="FunFam" id="1.25.10.10:FF:000043">
    <property type="entry name" value="Unc-45 myosin chaperone B"/>
    <property type="match status" value="1"/>
</dbReference>
<dbReference type="GO" id="GO:0030154">
    <property type="term" value="P:cell differentiation"/>
    <property type="evidence" value="ECO:0007669"/>
    <property type="project" value="UniProtKB-KW"/>
</dbReference>
<dbReference type="InterPro" id="IPR024660">
    <property type="entry name" value="UCS_central_dom"/>
</dbReference>
<dbReference type="AlphaFoldDB" id="A0A0P4VVY9"/>
<evidence type="ECO:0000256" key="3">
    <source>
        <dbReference type="ARBA" id="ARBA00004556"/>
    </source>
</evidence>
<dbReference type="GO" id="GO:0051879">
    <property type="term" value="F:Hsp90 protein binding"/>
    <property type="evidence" value="ECO:0007669"/>
    <property type="project" value="TreeGrafter"/>
</dbReference>
<feature type="repeat" description="TPR" evidence="11">
    <location>
        <begin position="11"/>
        <end position="44"/>
    </location>
</feature>
<keyword evidence="9 11" id="KW-0802">TPR repeat</keyword>
<dbReference type="Gene3D" id="1.25.10.10">
    <property type="entry name" value="Leucine-rich Repeat Variant"/>
    <property type="match status" value="2"/>
</dbReference>
<evidence type="ECO:0000256" key="2">
    <source>
        <dbReference type="ARBA" id="ARBA00004216"/>
    </source>
</evidence>
<feature type="domain" description="UNC-45/Cro1/She4 central" evidence="13">
    <location>
        <begin position="314"/>
        <end position="491"/>
    </location>
</feature>
<dbReference type="SUPFAM" id="SSF48371">
    <property type="entry name" value="ARM repeat"/>
    <property type="match status" value="2"/>
</dbReference>
<evidence type="ECO:0000256" key="11">
    <source>
        <dbReference type="PROSITE-ProRule" id="PRU00339"/>
    </source>
</evidence>
<dbReference type="Gene3D" id="1.25.40.10">
    <property type="entry name" value="Tetratricopeptide repeat domain"/>
    <property type="match status" value="1"/>
</dbReference>
<comment type="subcellular location">
    <subcellularLocation>
        <location evidence="1">Cytoplasm</location>
        <location evidence="1">Myofibril</location>
        <location evidence="1">Sarcomere</location>
        <location evidence="1">A band</location>
    </subcellularLocation>
    <subcellularLocation>
        <location evidence="2">Cytoplasm</location>
        <location evidence="2">Myofibril</location>
        <location evidence="2">Sarcomere</location>
        <location evidence="2">Z line</location>
    </subcellularLocation>
    <subcellularLocation>
        <location evidence="3">Cytoplasm</location>
        <location evidence="3">Perinuclear region</location>
    </subcellularLocation>
</comment>
<dbReference type="Pfam" id="PF11701">
    <property type="entry name" value="UNC45-central"/>
    <property type="match status" value="1"/>
</dbReference>
<dbReference type="SUPFAM" id="SSF48452">
    <property type="entry name" value="TPR-like"/>
    <property type="match status" value="1"/>
</dbReference>
<dbReference type="PANTHER" id="PTHR45994">
    <property type="entry name" value="FI21225P1"/>
    <property type="match status" value="1"/>
</dbReference>
<dbReference type="InterPro" id="IPR016024">
    <property type="entry name" value="ARM-type_fold"/>
</dbReference>
<dbReference type="SMART" id="SM00185">
    <property type="entry name" value="ARM"/>
    <property type="match status" value="4"/>
</dbReference>
<dbReference type="GO" id="GO:0030018">
    <property type="term" value="C:Z disc"/>
    <property type="evidence" value="ECO:0007669"/>
    <property type="project" value="UniProtKB-SubCell"/>
</dbReference>
<keyword evidence="5" id="KW-0217">Developmental protein</keyword>
<dbReference type="EMBL" id="GDRN01110871">
    <property type="protein sequence ID" value="JAI56850.1"/>
    <property type="molecule type" value="Transcribed_RNA"/>
</dbReference>
<evidence type="ECO:0000256" key="4">
    <source>
        <dbReference type="ARBA" id="ARBA00020768"/>
    </source>
</evidence>
<sequence>MGGQGKAEATPQELKEQGNQAYKEGDWDKALEKYTQAIQISTEERDKAVLYKNRAAVHLKCEDFDKTVKDCTQCLELTPKDPKALFRRAQAYESLEQFEKAYADIRAVQALDPKNKEVQSMLERVHKVVQDLIEAKTKTSGKVQQLFEILFDPSHEKDKRETCANNLVALARERAGAELLLSQGVIGRIIQLLKTERNIEIRVACARTFSEFCRDTARAKRMLTEVGIPWFLDLMNSLDKELVNATQYTLQIILNSLTGMDIKLEKKPDKHMLAENQKEVDSLMATMVSMMTQRTMSGLCRDAIIELVLKNLAWDRLDWGDKFIRMGGVEKLLDIASELPEFSFESCIEVTENTRMTTSICLSRMYETQCDDKARAALRERIDEYVRLRLLTPDREHQIRVVVVVTTLLLGPLDLGNHLIAKEGMLEMMLVMAGTDDILQQKVACEALIAAASKKDKCRSITTQGTDILKKLYQSKEDSIKVRALVGLCKLGSVGGTDASMRPFGEGAALKLAEACRRFLVNPSKDKDMRRWACEGLSFLTLDAEVKEKLIADTDALHSMIELAKSGDMNCLYGVVATFVNLCNAYDKQEVIPEMVELAKFAKQHVPEEHEMDDQDFVDNRITVLAQQGASWALAVLSKTESHNSKELIARLYNAICSIQDNRGLVVQQGGVKALLGLAAEGTKKGKVTAAQALARIAITINPEVSFPGQRAYEVVRPLLKLLDPDCSGIENFEALMGLTNIAGMSESARKRIIKEKGLPLIEHYMFEHHDLIRRAAIQCMANMCASQDIIKILEGKNDKFKYLTLCASDEDEEIVKAAAGAMCMVMAESPVCLKKVFEVKDWSEILQFLLSSSNKDIQYRGTVIVYLLVCHDKECAEQVIDTHCKTALQAISKIDNPDLVLPKAREYAHNTLKVCANQWKLIKDPDAEDD</sequence>
<accession>A0A0P4VVY9</accession>
<feature type="region of interest" description="Disordered" evidence="12">
    <location>
        <begin position="1"/>
        <end position="22"/>
    </location>
</feature>
<keyword evidence="10" id="KW-0143">Chaperone</keyword>
<dbReference type="GO" id="GO:0007517">
    <property type="term" value="P:muscle organ development"/>
    <property type="evidence" value="ECO:0007669"/>
    <property type="project" value="UniProtKB-KW"/>
</dbReference>
<evidence type="ECO:0000256" key="5">
    <source>
        <dbReference type="ARBA" id="ARBA00022473"/>
    </source>
</evidence>
<evidence type="ECO:0000256" key="7">
    <source>
        <dbReference type="ARBA" id="ARBA00022541"/>
    </source>
</evidence>
<name>A0A0P4VVY9_SCYOL</name>
<dbReference type="GO" id="GO:0048471">
    <property type="term" value="C:perinuclear region of cytoplasm"/>
    <property type="evidence" value="ECO:0007669"/>
    <property type="project" value="UniProtKB-SubCell"/>
</dbReference>
<evidence type="ECO:0000256" key="6">
    <source>
        <dbReference type="ARBA" id="ARBA00022490"/>
    </source>
</evidence>
<evidence type="ECO:0000259" key="13">
    <source>
        <dbReference type="Pfam" id="PF11701"/>
    </source>
</evidence>
<dbReference type="PROSITE" id="PS50005">
    <property type="entry name" value="TPR"/>
    <property type="match status" value="2"/>
</dbReference>
<evidence type="ECO:0000256" key="10">
    <source>
        <dbReference type="ARBA" id="ARBA00023186"/>
    </source>
</evidence>
<evidence type="ECO:0000256" key="1">
    <source>
        <dbReference type="ARBA" id="ARBA00004161"/>
    </source>
</evidence>
<evidence type="ECO:0000256" key="8">
    <source>
        <dbReference type="ARBA" id="ARBA00022782"/>
    </source>
</evidence>
<dbReference type="GO" id="GO:0031672">
    <property type="term" value="C:A band"/>
    <property type="evidence" value="ECO:0007669"/>
    <property type="project" value="UniProtKB-SubCell"/>
</dbReference>
<feature type="repeat" description="TPR" evidence="11">
    <location>
        <begin position="82"/>
        <end position="115"/>
    </location>
</feature>
<dbReference type="InterPro" id="IPR000225">
    <property type="entry name" value="Armadillo"/>
</dbReference>
<protein>
    <recommendedName>
        <fullName evidence="4">Protein unc-45 homolog B</fullName>
    </recommendedName>
</protein>
<dbReference type="InterPro" id="IPR011990">
    <property type="entry name" value="TPR-like_helical_dom_sf"/>
</dbReference>
<dbReference type="PANTHER" id="PTHR45994:SF1">
    <property type="entry name" value="FI21225P1"/>
    <property type="match status" value="1"/>
</dbReference>
<reference evidence="14" key="1">
    <citation type="submission" date="2015-09" db="EMBL/GenBank/DDBJ databases">
        <title>Scylla olivacea transcriptome.</title>
        <authorList>
            <person name="Ikhwanuddin M."/>
        </authorList>
    </citation>
    <scope>NUCLEOTIDE SEQUENCE</scope>
</reference>
<evidence type="ECO:0000313" key="14">
    <source>
        <dbReference type="EMBL" id="JAI56850.1"/>
    </source>
</evidence>
<proteinExistence type="predicted"/>
<evidence type="ECO:0000256" key="12">
    <source>
        <dbReference type="SAM" id="MobiDB-lite"/>
    </source>
</evidence>